<dbReference type="Gene3D" id="3.30.540.10">
    <property type="entry name" value="Fructose-1,6-Bisphosphatase, subunit A, domain 1"/>
    <property type="match status" value="1"/>
</dbReference>
<dbReference type="RefSeq" id="WP_345197501.1">
    <property type="nucleotide sequence ID" value="NZ_BAABFL010000440.1"/>
</dbReference>
<dbReference type="PROSITE" id="PS00630">
    <property type="entry name" value="IMP_2"/>
    <property type="match status" value="1"/>
</dbReference>
<sequence length="270" mass="29576">MQPMVNIALRAARKAGDIIAQAYQQLDVIKVQAKSANDYVTDVDKAAERAIISILKKSYPDHGFMGEESGHQPGTGEGESYLWIIDPLDGTTNFIHGMPQFAVSIACQYKGRVEHAVILDPIRQEEFTASRGRGATLNGKRIRVSDRTNLKGALIGTGFPFRENQMSNLDSYLGMFRSLVGDTAGIRRAGAASLDLAYVAAGRFDGFWEFGLHEWDMAAGCLLITEAGGFVGDFRGGDKHLEKGQVVCGNPKCFREILTRIQPFVSESLR</sequence>
<dbReference type="PROSITE" id="PS00629">
    <property type="entry name" value="IMP_1"/>
    <property type="match status" value="1"/>
</dbReference>
<evidence type="ECO:0000313" key="10">
    <source>
        <dbReference type="Proteomes" id="UP001500604"/>
    </source>
</evidence>
<evidence type="ECO:0000256" key="8">
    <source>
        <dbReference type="RuleBase" id="RU364068"/>
    </source>
</evidence>
<dbReference type="InterPro" id="IPR033942">
    <property type="entry name" value="IMPase"/>
</dbReference>
<keyword evidence="6" id="KW-0804">Transcription</keyword>
<keyword evidence="6" id="KW-0889">Transcription antitermination</keyword>
<organism evidence="9 10">
    <name type="scientific">Kistimonas scapharcae</name>
    <dbReference type="NCBI Taxonomy" id="1036133"/>
    <lineage>
        <taxon>Bacteria</taxon>
        <taxon>Pseudomonadati</taxon>
        <taxon>Pseudomonadota</taxon>
        <taxon>Gammaproteobacteria</taxon>
        <taxon>Oceanospirillales</taxon>
        <taxon>Endozoicomonadaceae</taxon>
        <taxon>Kistimonas</taxon>
    </lineage>
</organism>
<keyword evidence="7 8" id="KW-0460">Magnesium</keyword>
<comment type="catalytic activity">
    <reaction evidence="1 8">
        <text>a myo-inositol phosphate + H2O = myo-inositol + phosphate</text>
        <dbReference type="Rhea" id="RHEA:24056"/>
        <dbReference type="ChEBI" id="CHEBI:15377"/>
        <dbReference type="ChEBI" id="CHEBI:17268"/>
        <dbReference type="ChEBI" id="CHEBI:43474"/>
        <dbReference type="ChEBI" id="CHEBI:84139"/>
        <dbReference type="EC" id="3.1.3.25"/>
    </reaction>
</comment>
<name>A0ABP8V784_9GAMM</name>
<dbReference type="InterPro" id="IPR020583">
    <property type="entry name" value="Inositol_monoP_metal-BS"/>
</dbReference>
<dbReference type="PANTHER" id="PTHR20854">
    <property type="entry name" value="INOSITOL MONOPHOSPHATASE"/>
    <property type="match status" value="1"/>
</dbReference>
<evidence type="ECO:0000313" key="9">
    <source>
        <dbReference type="EMBL" id="GAA4651171.1"/>
    </source>
</evidence>
<comment type="cofactor">
    <cofactor evidence="2 8">
        <name>Mg(2+)</name>
        <dbReference type="ChEBI" id="CHEBI:18420"/>
    </cofactor>
</comment>
<comment type="similarity">
    <text evidence="3 8">Belongs to the inositol monophosphatase superfamily.</text>
</comment>
<dbReference type="Gene3D" id="3.40.190.80">
    <property type="match status" value="1"/>
</dbReference>
<dbReference type="EMBL" id="BAABFL010000440">
    <property type="protein sequence ID" value="GAA4651171.1"/>
    <property type="molecule type" value="Genomic_DNA"/>
</dbReference>
<dbReference type="InterPro" id="IPR022337">
    <property type="entry name" value="Inositol_monophosphatase_SuhB"/>
</dbReference>
<keyword evidence="5 8" id="KW-0378">Hydrolase</keyword>
<dbReference type="CDD" id="cd01639">
    <property type="entry name" value="IMPase"/>
    <property type="match status" value="1"/>
</dbReference>
<reference evidence="10" key="1">
    <citation type="journal article" date="2019" name="Int. J. Syst. Evol. Microbiol.">
        <title>The Global Catalogue of Microorganisms (GCM) 10K type strain sequencing project: providing services to taxonomists for standard genome sequencing and annotation.</title>
        <authorList>
            <consortium name="The Broad Institute Genomics Platform"/>
            <consortium name="The Broad Institute Genome Sequencing Center for Infectious Disease"/>
            <person name="Wu L."/>
            <person name="Ma J."/>
        </authorList>
    </citation>
    <scope>NUCLEOTIDE SEQUENCE [LARGE SCALE GENOMIC DNA]</scope>
    <source>
        <strain evidence="10">JCM 17805</strain>
    </source>
</reference>
<dbReference type="PANTHER" id="PTHR20854:SF4">
    <property type="entry name" value="INOSITOL-1-MONOPHOSPHATASE-RELATED"/>
    <property type="match status" value="1"/>
</dbReference>
<keyword evidence="4 8" id="KW-0479">Metal-binding</keyword>
<evidence type="ECO:0000256" key="2">
    <source>
        <dbReference type="ARBA" id="ARBA00001946"/>
    </source>
</evidence>
<evidence type="ECO:0000256" key="4">
    <source>
        <dbReference type="ARBA" id="ARBA00022723"/>
    </source>
</evidence>
<protein>
    <recommendedName>
        <fullName evidence="8">Inositol-1-monophosphatase</fullName>
        <ecNumber evidence="8">3.1.3.25</ecNumber>
    </recommendedName>
</protein>
<evidence type="ECO:0000256" key="3">
    <source>
        <dbReference type="ARBA" id="ARBA00009759"/>
    </source>
</evidence>
<evidence type="ECO:0000256" key="1">
    <source>
        <dbReference type="ARBA" id="ARBA00001033"/>
    </source>
</evidence>
<dbReference type="PRINTS" id="PR01959">
    <property type="entry name" value="SBIMPHPHTASE"/>
</dbReference>
<evidence type="ECO:0000256" key="6">
    <source>
        <dbReference type="ARBA" id="ARBA00022814"/>
    </source>
</evidence>
<dbReference type="PRINTS" id="PR00377">
    <property type="entry name" value="IMPHPHTASES"/>
</dbReference>
<dbReference type="InterPro" id="IPR020550">
    <property type="entry name" value="Inositol_monophosphatase_CS"/>
</dbReference>
<keyword evidence="6" id="KW-0805">Transcription regulation</keyword>
<dbReference type="SUPFAM" id="SSF56655">
    <property type="entry name" value="Carbohydrate phosphatase"/>
    <property type="match status" value="1"/>
</dbReference>
<evidence type="ECO:0000256" key="5">
    <source>
        <dbReference type="ARBA" id="ARBA00022801"/>
    </source>
</evidence>
<comment type="caution">
    <text evidence="9">The sequence shown here is derived from an EMBL/GenBank/DDBJ whole genome shotgun (WGS) entry which is preliminary data.</text>
</comment>
<accession>A0ABP8V784</accession>
<evidence type="ECO:0000256" key="7">
    <source>
        <dbReference type="ARBA" id="ARBA00022842"/>
    </source>
</evidence>
<gene>
    <name evidence="9" type="primary">suhB</name>
    <name evidence="9" type="ORF">GCM10023116_34540</name>
</gene>
<dbReference type="EC" id="3.1.3.25" evidence="8"/>
<dbReference type="Proteomes" id="UP001500604">
    <property type="component" value="Unassembled WGS sequence"/>
</dbReference>
<dbReference type="Pfam" id="PF00459">
    <property type="entry name" value="Inositol_P"/>
    <property type="match status" value="1"/>
</dbReference>
<dbReference type="InterPro" id="IPR000760">
    <property type="entry name" value="Inositol_monophosphatase-like"/>
</dbReference>
<proteinExistence type="inferred from homology"/>
<keyword evidence="10" id="KW-1185">Reference proteome</keyword>